<keyword evidence="2" id="KW-1185">Reference proteome</keyword>
<dbReference type="Proteomes" id="UP000556329">
    <property type="component" value="Unassembled WGS sequence"/>
</dbReference>
<dbReference type="InterPro" id="IPR029063">
    <property type="entry name" value="SAM-dependent_MTases_sf"/>
</dbReference>
<dbReference type="EMBL" id="JACHEF010000001">
    <property type="protein sequence ID" value="MBB6408651.1"/>
    <property type="molecule type" value="Genomic_DNA"/>
</dbReference>
<dbReference type="EC" id="2.1.1.-" evidence="1"/>
<gene>
    <name evidence="1" type="ORF">HNQ71_001295</name>
</gene>
<reference evidence="1 2" key="1">
    <citation type="submission" date="2020-08" db="EMBL/GenBank/DDBJ databases">
        <title>Genomic Encyclopedia of Type Strains, Phase IV (KMG-IV): sequencing the most valuable type-strain genomes for metagenomic binning, comparative biology and taxonomic classification.</title>
        <authorList>
            <person name="Goeker M."/>
        </authorList>
    </citation>
    <scope>NUCLEOTIDE SEQUENCE [LARGE SCALE GENOMIC DNA]</scope>
    <source>
        <strain evidence="1 2">DSM 100039</strain>
    </source>
</reference>
<dbReference type="GO" id="GO:0032259">
    <property type="term" value="P:methylation"/>
    <property type="evidence" value="ECO:0007669"/>
    <property type="project" value="UniProtKB-KW"/>
</dbReference>
<sequence length="238" mass="26800">MHTRAPVTSADRDRARSIVSKVPHWHHKFEVYPGVVTPGSYDPQFLLEKLRLPEDMTGLQVLDIGPSDGFFSMNMARRGAGVTVVDYRAKNGHGFEAMEQLTGLKFDYRQMNLYDIPSSDIGEFDIVLFLGVLYHLPDMMRALNIVAQLCRSRLLVETQFEPDLMPGVAVAQYYEAGTLAGDITNFWVPNRECLFAMLRDVGFQIDRDESWGKRLLVDASSTTMARTKMGLAYGLVPT</sequence>
<evidence type="ECO:0000313" key="1">
    <source>
        <dbReference type="EMBL" id="MBB6408651.1"/>
    </source>
</evidence>
<protein>
    <submittedName>
        <fullName evidence="1">tRNA (Mo5U34)-methyltransferase</fullName>
        <ecNumber evidence="1">2.1.1.-</ecNumber>
    </submittedName>
</protein>
<dbReference type="AlphaFoldDB" id="A0A841P4Y9"/>
<dbReference type="Pfam" id="PF13489">
    <property type="entry name" value="Methyltransf_23"/>
    <property type="match status" value="1"/>
</dbReference>
<evidence type="ECO:0000313" key="2">
    <source>
        <dbReference type="Proteomes" id="UP000556329"/>
    </source>
</evidence>
<keyword evidence="1" id="KW-0489">Methyltransferase</keyword>
<name>A0A841P4Y9_9HYPH</name>
<keyword evidence="1" id="KW-0808">Transferase</keyword>
<accession>A0A841P4Y9</accession>
<dbReference type="SUPFAM" id="SSF53335">
    <property type="entry name" value="S-adenosyl-L-methionine-dependent methyltransferases"/>
    <property type="match status" value="1"/>
</dbReference>
<dbReference type="GO" id="GO:0008168">
    <property type="term" value="F:methyltransferase activity"/>
    <property type="evidence" value="ECO:0007669"/>
    <property type="project" value="UniProtKB-KW"/>
</dbReference>
<organism evidence="1 2">
    <name type="scientific">Mesorhizobium sangaii</name>
    <dbReference type="NCBI Taxonomy" id="505389"/>
    <lineage>
        <taxon>Bacteria</taxon>
        <taxon>Pseudomonadati</taxon>
        <taxon>Pseudomonadota</taxon>
        <taxon>Alphaproteobacteria</taxon>
        <taxon>Hyphomicrobiales</taxon>
        <taxon>Phyllobacteriaceae</taxon>
        <taxon>Mesorhizobium</taxon>
    </lineage>
</organism>
<dbReference type="Gene3D" id="3.40.50.150">
    <property type="entry name" value="Vaccinia Virus protein VP39"/>
    <property type="match status" value="1"/>
</dbReference>
<dbReference type="RefSeq" id="WP_184871689.1">
    <property type="nucleotide sequence ID" value="NZ_JACHEF010000001.1"/>
</dbReference>
<proteinExistence type="predicted"/>
<comment type="caution">
    <text evidence="1">The sequence shown here is derived from an EMBL/GenBank/DDBJ whole genome shotgun (WGS) entry which is preliminary data.</text>
</comment>